<dbReference type="InterPro" id="IPR036927">
    <property type="entry name" value="Cyt_c_oxase-like_su1_sf"/>
</dbReference>
<dbReference type="Gene3D" id="1.20.210.10">
    <property type="entry name" value="Cytochrome c oxidase-like, subunit I domain"/>
    <property type="match status" value="1"/>
</dbReference>
<evidence type="ECO:0000313" key="2">
    <source>
        <dbReference type="EMBL" id="NIR75786.1"/>
    </source>
</evidence>
<keyword evidence="1" id="KW-0812">Transmembrane</keyword>
<keyword evidence="1" id="KW-1133">Transmembrane helix</keyword>
<feature type="transmembrane region" description="Helical" evidence="1">
    <location>
        <begin position="12"/>
        <end position="34"/>
    </location>
</feature>
<sequence>MPTLTRLFIKTALVYFMAALLLSVVGAAGSALSLPTVTAYLGPTSVHLFTVGWITQMIFGVAYWMFPRHSRERPRGSAVAIAATYILLNAGILLRTPAEPFHARAPGSFTGSLLIAAGALQLAAGLTFVGAIWGRVKAK</sequence>
<feature type="transmembrane region" description="Helical" evidence="1">
    <location>
        <begin position="46"/>
        <end position="66"/>
    </location>
</feature>
<comment type="caution">
    <text evidence="2">The sequence shown here is derived from an EMBL/GenBank/DDBJ whole genome shotgun (WGS) entry which is preliminary data.</text>
</comment>
<dbReference type="Proteomes" id="UP000702544">
    <property type="component" value="Unassembled WGS sequence"/>
</dbReference>
<evidence type="ECO:0000256" key="1">
    <source>
        <dbReference type="SAM" id="Phobius"/>
    </source>
</evidence>
<name>A0AAE4ZBD8_9BACT</name>
<dbReference type="AlphaFoldDB" id="A0AAE4ZBD8"/>
<accession>A0AAE4ZBD8</accession>
<gene>
    <name evidence="2" type="ORF">GWO12_11855</name>
</gene>
<feature type="transmembrane region" description="Helical" evidence="1">
    <location>
        <begin position="78"/>
        <end position="97"/>
    </location>
</feature>
<proteinExistence type="predicted"/>
<evidence type="ECO:0008006" key="4">
    <source>
        <dbReference type="Google" id="ProtNLM"/>
    </source>
</evidence>
<dbReference type="SUPFAM" id="SSF81442">
    <property type="entry name" value="Cytochrome c oxidase subunit I-like"/>
    <property type="match status" value="1"/>
</dbReference>
<reference evidence="2 3" key="1">
    <citation type="submission" date="2020-01" db="EMBL/GenBank/DDBJ databases">
        <title>Genomes assembled from Gulf of Kutch pelagic sediment metagenomes.</title>
        <authorList>
            <person name="Chandrashekar M."/>
            <person name="Mahajan M.S."/>
            <person name="Dave K.J."/>
            <person name="Vatsa P."/>
            <person name="Nathani N.M."/>
        </authorList>
    </citation>
    <scope>NUCLEOTIDE SEQUENCE [LARGE SCALE GENOMIC DNA]</scope>
    <source>
        <strain evidence="2">KS3-K002</strain>
    </source>
</reference>
<keyword evidence="1" id="KW-0472">Membrane</keyword>
<dbReference type="EMBL" id="JAACAK010000096">
    <property type="protein sequence ID" value="NIR75786.1"/>
    <property type="molecule type" value="Genomic_DNA"/>
</dbReference>
<protein>
    <recommendedName>
        <fullName evidence="4">Cytochrome C and Quinol oxidase polypeptide I</fullName>
    </recommendedName>
</protein>
<evidence type="ECO:0000313" key="3">
    <source>
        <dbReference type="Proteomes" id="UP000702544"/>
    </source>
</evidence>
<feature type="transmembrane region" description="Helical" evidence="1">
    <location>
        <begin position="109"/>
        <end position="133"/>
    </location>
</feature>
<organism evidence="2 3">
    <name type="scientific">Candidatus Kutchimonas denitrificans</name>
    <dbReference type="NCBI Taxonomy" id="3056748"/>
    <lineage>
        <taxon>Bacteria</taxon>
        <taxon>Pseudomonadati</taxon>
        <taxon>Gemmatimonadota</taxon>
        <taxon>Gemmatimonadia</taxon>
        <taxon>Candidatus Palauibacterales</taxon>
        <taxon>Candidatus Palauibacteraceae</taxon>
        <taxon>Candidatus Kutchimonas</taxon>
    </lineage>
</organism>